<reference evidence="9" key="1">
    <citation type="submission" date="2023-07" db="EMBL/GenBank/DDBJ databases">
        <title>Bifidobacterium aquikefiriaerophilum sp. nov. and Bifidobacterium eccum sp. nov., isolated from water kefir.</title>
        <authorList>
            <person name="Breselge S."/>
            <person name="Bellassi P."/>
            <person name="Barcenilla C."/>
            <person name="Alvarez-Ordonez A."/>
            <person name="Morelli L."/>
            <person name="Cotter P.D."/>
        </authorList>
    </citation>
    <scope>NUCLEOTIDE SEQUENCE</scope>
    <source>
        <strain evidence="9">WK041_4_12</strain>
    </source>
</reference>
<dbReference type="SUPFAM" id="SSF50814">
    <property type="entry name" value="Lipocalins"/>
    <property type="match status" value="1"/>
</dbReference>
<dbReference type="Gene3D" id="3.40.50.1980">
    <property type="entry name" value="Nitrogenase molybdenum iron protein domain"/>
    <property type="match status" value="1"/>
</dbReference>
<evidence type="ECO:0000313" key="9">
    <source>
        <dbReference type="EMBL" id="XDS44114.1"/>
    </source>
</evidence>
<comment type="subcellular location">
    <subcellularLocation>
        <location evidence="1">Cell envelope</location>
    </subcellularLocation>
</comment>
<feature type="region of interest" description="Disordered" evidence="6">
    <location>
        <begin position="1"/>
        <end position="21"/>
    </location>
</feature>
<evidence type="ECO:0000256" key="7">
    <source>
        <dbReference type="SAM" id="Phobius"/>
    </source>
</evidence>
<dbReference type="Gene3D" id="2.40.128.20">
    <property type="match status" value="1"/>
</dbReference>
<feature type="compositionally biased region" description="Basic and acidic residues" evidence="6">
    <location>
        <begin position="191"/>
        <end position="202"/>
    </location>
</feature>
<keyword evidence="3" id="KW-0479">Metal-binding</keyword>
<keyword evidence="7" id="KW-0472">Membrane</keyword>
<name>A0AB39U545_9BIFI</name>
<proteinExistence type="predicted"/>
<evidence type="ECO:0000256" key="6">
    <source>
        <dbReference type="SAM" id="MobiDB-lite"/>
    </source>
</evidence>
<gene>
    <name evidence="9" type="ORF">QN215_07520</name>
</gene>
<keyword evidence="4" id="KW-0732">Signal</keyword>
<evidence type="ECO:0000256" key="2">
    <source>
        <dbReference type="ARBA" id="ARBA00022448"/>
    </source>
</evidence>
<dbReference type="AlphaFoldDB" id="A0AB39U545"/>
<dbReference type="InterPro" id="IPR006127">
    <property type="entry name" value="ZnuA-like"/>
</dbReference>
<accession>A0AB39U545</accession>
<dbReference type="PANTHER" id="PTHR42953:SF1">
    <property type="entry name" value="METAL-BINDING PROTEIN HI_0362-RELATED"/>
    <property type="match status" value="1"/>
</dbReference>
<dbReference type="KEGG" id="baqk:QN215_07520"/>
<dbReference type="PANTHER" id="PTHR42953">
    <property type="entry name" value="HIGH-AFFINITY ZINC UPTAKE SYSTEM PROTEIN ZNUA-RELATED"/>
    <property type="match status" value="1"/>
</dbReference>
<organism evidence="9">
    <name type="scientific">Bifidobacterium aquikefiricola</name>
    <dbReference type="NCBI Taxonomy" id="3059038"/>
    <lineage>
        <taxon>Bacteria</taxon>
        <taxon>Bacillati</taxon>
        <taxon>Actinomycetota</taxon>
        <taxon>Actinomycetes</taxon>
        <taxon>Bifidobacteriales</taxon>
        <taxon>Bifidobacteriaceae</taxon>
        <taxon>Bifidobacterium</taxon>
    </lineage>
</organism>
<evidence type="ECO:0000256" key="3">
    <source>
        <dbReference type="ARBA" id="ARBA00022723"/>
    </source>
</evidence>
<feature type="compositionally biased region" description="Polar residues" evidence="6">
    <location>
        <begin position="1"/>
        <end position="16"/>
    </location>
</feature>
<keyword evidence="5" id="KW-0862">Zinc</keyword>
<feature type="region of interest" description="Disordered" evidence="6">
    <location>
        <begin position="174"/>
        <end position="211"/>
    </location>
</feature>
<evidence type="ECO:0000259" key="8">
    <source>
        <dbReference type="Pfam" id="PF09223"/>
    </source>
</evidence>
<evidence type="ECO:0000256" key="1">
    <source>
        <dbReference type="ARBA" id="ARBA00004196"/>
    </source>
</evidence>
<dbReference type="Pfam" id="PF01297">
    <property type="entry name" value="ZnuA"/>
    <property type="match status" value="1"/>
</dbReference>
<evidence type="ECO:0000256" key="5">
    <source>
        <dbReference type="ARBA" id="ARBA00022833"/>
    </source>
</evidence>
<keyword evidence="7" id="KW-1133">Transmembrane helix</keyword>
<dbReference type="GO" id="GO:0030001">
    <property type="term" value="P:metal ion transport"/>
    <property type="evidence" value="ECO:0007669"/>
    <property type="project" value="InterPro"/>
</dbReference>
<dbReference type="GO" id="GO:0030313">
    <property type="term" value="C:cell envelope"/>
    <property type="evidence" value="ECO:0007669"/>
    <property type="project" value="UniProtKB-SubCell"/>
</dbReference>
<dbReference type="EMBL" id="CP129674">
    <property type="protein sequence ID" value="XDS44114.1"/>
    <property type="molecule type" value="Genomic_DNA"/>
</dbReference>
<keyword evidence="2" id="KW-0813">Transport</keyword>
<dbReference type="InterPro" id="IPR050492">
    <property type="entry name" value="Bact_metal-bind_prot9"/>
</dbReference>
<evidence type="ECO:0000256" key="4">
    <source>
        <dbReference type="ARBA" id="ARBA00022729"/>
    </source>
</evidence>
<dbReference type="Pfam" id="PF09223">
    <property type="entry name" value="ZinT"/>
    <property type="match status" value="1"/>
</dbReference>
<feature type="domain" description="ZinT" evidence="8">
    <location>
        <begin position="383"/>
        <end position="560"/>
    </location>
</feature>
<dbReference type="SUPFAM" id="SSF53807">
    <property type="entry name" value="Helical backbone' metal receptor"/>
    <property type="match status" value="1"/>
</dbReference>
<protein>
    <submittedName>
        <fullName evidence="9">ZinT/AdcA family metal-binding protein</fullName>
    </submittedName>
</protein>
<dbReference type="InterPro" id="IPR012674">
    <property type="entry name" value="Calycin"/>
</dbReference>
<dbReference type="RefSeq" id="WP_369343710.1">
    <property type="nucleotide sequence ID" value="NZ_CP129674.1"/>
</dbReference>
<keyword evidence="7" id="KW-0812">Transmembrane</keyword>
<dbReference type="GO" id="GO:0008270">
    <property type="term" value="F:zinc ion binding"/>
    <property type="evidence" value="ECO:0007669"/>
    <property type="project" value="InterPro"/>
</dbReference>
<feature type="transmembrane region" description="Helical" evidence="7">
    <location>
        <begin position="38"/>
        <end position="60"/>
    </location>
</feature>
<dbReference type="InterPro" id="IPR015304">
    <property type="entry name" value="ZinT_dom"/>
</dbReference>
<sequence length="560" mass="60724">MSATGSAPSNDNQNQPENHHPFDGAVAQAFATKRNKTIAIIAIAAVAVIALILGGTFFILNRNGKLGTTSSNQTVAQGIPDSCDTTLNLVASVNQWGSLAKELGGDCVKVTSVISSTSAEPHDYEATAADLATLISADIVVLNGAGYDSWAEKADFGEKQTVINIADEAGIVADEEDEEEEHEEEHEDEEHDGHAEDAEEEHHHHHGSVNPHLWFDPSAILKASQAITKAYVSSAGEHSKTAATAQLHSNEWNARYADFVALVNDARAAGVKRNFAATESIADYLMNYIGATNKTPQTYTNAVTNDAEPSASDLKNALSAVAASDVDVLIVNPQELTGFAKQMQEAAITSHKTIVSVTEQLPENQTSLLSWLTVVTKQTLANDTYNGFFLTQDVKDRSLEDYAGDWRSVYPLLLDGKLDSVMDAKAKAGTMTAEEYKKYYDTGYKTDVSKIDISGNSMTFTTDKGEATATYQYDGFKILDYAKGNRGVRYLFTATGDVPQGAPKSVQFSDHGIGPVKAEHFHIFMSDESQEQTLKEMDNWPTYYPSALTDKEIAKEMLAH</sequence>
<feature type="compositionally biased region" description="Acidic residues" evidence="6">
    <location>
        <begin position="174"/>
        <end position="190"/>
    </location>
</feature>